<gene>
    <name evidence="7" type="ORF">S01H1_82586</name>
</gene>
<accession>X0ZRD9</accession>
<keyword evidence="5 6" id="KW-0472">Membrane</keyword>
<feature type="non-terminal residue" evidence="7">
    <location>
        <position position="164"/>
    </location>
</feature>
<evidence type="ECO:0000256" key="2">
    <source>
        <dbReference type="ARBA" id="ARBA00022448"/>
    </source>
</evidence>
<dbReference type="GO" id="GO:0005315">
    <property type="term" value="F:phosphate transmembrane transporter activity"/>
    <property type="evidence" value="ECO:0007669"/>
    <property type="project" value="InterPro"/>
</dbReference>
<dbReference type="AlphaFoldDB" id="X0ZRD9"/>
<evidence type="ECO:0000313" key="7">
    <source>
        <dbReference type="EMBL" id="GAG50811.1"/>
    </source>
</evidence>
<protein>
    <recommendedName>
        <fullName evidence="8">Inorganic phosphate transporter</fullName>
    </recommendedName>
</protein>
<name>X0ZRD9_9ZZZZ</name>
<proteinExistence type="predicted"/>
<evidence type="ECO:0000256" key="5">
    <source>
        <dbReference type="ARBA" id="ARBA00023136"/>
    </source>
</evidence>
<comment type="caution">
    <text evidence="7">The sequence shown here is derived from an EMBL/GenBank/DDBJ whole genome shotgun (WGS) entry which is preliminary data.</text>
</comment>
<dbReference type="InterPro" id="IPR001204">
    <property type="entry name" value="Phos_transporter"/>
</dbReference>
<sequence length="164" mass="17090">MTDTFGFLVFAFVVILAFEAVNGWTDAPNAVATVVSTRVLTPAAAIIMAAVFNLLGALSGQQVATTIGKDIVNIEVITLETVVAGALAVVFWSTFAAYLSLPTSQSHGIVAGIAGAAIQMAGWDVIIWDGWRKVFTGVGAAVLGGFVGGFILMVLVLWLFVRAN</sequence>
<evidence type="ECO:0000256" key="4">
    <source>
        <dbReference type="ARBA" id="ARBA00022989"/>
    </source>
</evidence>
<organism evidence="7">
    <name type="scientific">marine sediment metagenome</name>
    <dbReference type="NCBI Taxonomy" id="412755"/>
    <lineage>
        <taxon>unclassified sequences</taxon>
        <taxon>metagenomes</taxon>
        <taxon>ecological metagenomes</taxon>
    </lineage>
</organism>
<keyword evidence="2" id="KW-0813">Transport</keyword>
<evidence type="ECO:0000256" key="1">
    <source>
        <dbReference type="ARBA" id="ARBA00004141"/>
    </source>
</evidence>
<feature type="transmembrane region" description="Helical" evidence="6">
    <location>
        <begin position="134"/>
        <end position="161"/>
    </location>
</feature>
<dbReference type="GO" id="GO:0016020">
    <property type="term" value="C:membrane"/>
    <property type="evidence" value="ECO:0007669"/>
    <property type="project" value="UniProtKB-SubCell"/>
</dbReference>
<evidence type="ECO:0000256" key="6">
    <source>
        <dbReference type="SAM" id="Phobius"/>
    </source>
</evidence>
<dbReference type="PANTHER" id="PTHR11101:SF80">
    <property type="entry name" value="PHOSPHATE TRANSPORTER"/>
    <property type="match status" value="1"/>
</dbReference>
<comment type="subcellular location">
    <subcellularLocation>
        <location evidence="1">Membrane</location>
        <topology evidence="1">Multi-pass membrane protein</topology>
    </subcellularLocation>
</comment>
<feature type="transmembrane region" description="Helical" evidence="6">
    <location>
        <begin position="39"/>
        <end position="58"/>
    </location>
</feature>
<reference evidence="7" key="1">
    <citation type="journal article" date="2014" name="Front. Microbiol.">
        <title>High frequency of phylogenetically diverse reductive dehalogenase-homologous genes in deep subseafloor sedimentary metagenomes.</title>
        <authorList>
            <person name="Kawai M."/>
            <person name="Futagami T."/>
            <person name="Toyoda A."/>
            <person name="Takaki Y."/>
            <person name="Nishi S."/>
            <person name="Hori S."/>
            <person name="Arai W."/>
            <person name="Tsubouchi T."/>
            <person name="Morono Y."/>
            <person name="Uchiyama I."/>
            <person name="Ito T."/>
            <person name="Fujiyama A."/>
            <person name="Inagaki F."/>
            <person name="Takami H."/>
        </authorList>
    </citation>
    <scope>NUCLEOTIDE SEQUENCE</scope>
    <source>
        <strain evidence="7">Expedition CK06-06</strain>
    </source>
</reference>
<evidence type="ECO:0000256" key="3">
    <source>
        <dbReference type="ARBA" id="ARBA00022692"/>
    </source>
</evidence>
<keyword evidence="4 6" id="KW-1133">Transmembrane helix</keyword>
<dbReference type="EMBL" id="BARS01056001">
    <property type="protein sequence ID" value="GAG50811.1"/>
    <property type="molecule type" value="Genomic_DNA"/>
</dbReference>
<dbReference type="PANTHER" id="PTHR11101">
    <property type="entry name" value="PHOSPHATE TRANSPORTER"/>
    <property type="match status" value="1"/>
</dbReference>
<dbReference type="Pfam" id="PF01384">
    <property type="entry name" value="PHO4"/>
    <property type="match status" value="1"/>
</dbReference>
<feature type="transmembrane region" description="Helical" evidence="6">
    <location>
        <begin position="79"/>
        <end position="101"/>
    </location>
</feature>
<evidence type="ECO:0008006" key="8">
    <source>
        <dbReference type="Google" id="ProtNLM"/>
    </source>
</evidence>
<dbReference type="GO" id="GO:0035435">
    <property type="term" value="P:phosphate ion transmembrane transport"/>
    <property type="evidence" value="ECO:0007669"/>
    <property type="project" value="TreeGrafter"/>
</dbReference>
<keyword evidence="3 6" id="KW-0812">Transmembrane</keyword>
<feature type="transmembrane region" description="Helical" evidence="6">
    <location>
        <begin position="107"/>
        <end position="127"/>
    </location>
</feature>